<dbReference type="RefSeq" id="WP_188733327.1">
    <property type="nucleotide sequence ID" value="NZ_BMLW01000002.1"/>
</dbReference>
<sequence length="118" mass="13265">MSEMIKDRLFKLEETAQFDPEQGKKVTFYETPNTSGALWCLEPGQEVFKHSHSDGDDLWICLQGTGTFYPGNGEEVEIEKGDMIISKPGQQHGMKNTGDERFIFVGVAGPMPMDVIRH</sequence>
<dbReference type="CDD" id="cd07008">
    <property type="entry name" value="cupin_yp_001338853-like"/>
    <property type="match status" value="1"/>
</dbReference>
<evidence type="ECO:0000256" key="1">
    <source>
        <dbReference type="ARBA" id="ARBA00022723"/>
    </source>
</evidence>
<dbReference type="InterPro" id="IPR051610">
    <property type="entry name" value="GPI/OXD"/>
</dbReference>
<evidence type="ECO:0000313" key="4">
    <source>
        <dbReference type="Proteomes" id="UP000641206"/>
    </source>
</evidence>
<dbReference type="EMBL" id="BMLW01000002">
    <property type="protein sequence ID" value="GGP08574.1"/>
    <property type="molecule type" value="Genomic_DNA"/>
</dbReference>
<accession>A0ABQ2NRN1</accession>
<organism evidence="3 4">
    <name type="scientific">Oceanobacillus neutriphilus</name>
    <dbReference type="NCBI Taxonomy" id="531815"/>
    <lineage>
        <taxon>Bacteria</taxon>
        <taxon>Bacillati</taxon>
        <taxon>Bacillota</taxon>
        <taxon>Bacilli</taxon>
        <taxon>Bacillales</taxon>
        <taxon>Bacillaceae</taxon>
        <taxon>Oceanobacillus</taxon>
    </lineage>
</organism>
<dbReference type="PANTHER" id="PTHR35848:SF6">
    <property type="entry name" value="CUPIN TYPE-2 DOMAIN-CONTAINING PROTEIN"/>
    <property type="match status" value="1"/>
</dbReference>
<evidence type="ECO:0000313" key="3">
    <source>
        <dbReference type="EMBL" id="GGP08574.1"/>
    </source>
</evidence>
<dbReference type="PANTHER" id="PTHR35848">
    <property type="entry name" value="OXALATE-BINDING PROTEIN"/>
    <property type="match status" value="1"/>
</dbReference>
<comment type="caution">
    <text evidence="3">The sequence shown here is derived from an EMBL/GenBank/DDBJ whole genome shotgun (WGS) entry which is preliminary data.</text>
</comment>
<protein>
    <submittedName>
        <fullName evidence="3">Cupin</fullName>
    </submittedName>
</protein>
<reference evidence="4" key="1">
    <citation type="journal article" date="2019" name="Int. J. Syst. Evol. Microbiol.">
        <title>The Global Catalogue of Microorganisms (GCM) 10K type strain sequencing project: providing services to taxonomists for standard genome sequencing and annotation.</title>
        <authorList>
            <consortium name="The Broad Institute Genomics Platform"/>
            <consortium name="The Broad Institute Genome Sequencing Center for Infectious Disease"/>
            <person name="Wu L."/>
            <person name="Ma J."/>
        </authorList>
    </citation>
    <scope>NUCLEOTIDE SEQUENCE [LARGE SCALE GENOMIC DNA]</scope>
    <source>
        <strain evidence="4">CGMCC 1.7693</strain>
    </source>
</reference>
<dbReference type="Pfam" id="PF07883">
    <property type="entry name" value="Cupin_2"/>
    <property type="match status" value="1"/>
</dbReference>
<name>A0ABQ2NRN1_9BACI</name>
<dbReference type="SUPFAM" id="SSF51182">
    <property type="entry name" value="RmlC-like cupins"/>
    <property type="match status" value="1"/>
</dbReference>
<feature type="domain" description="Cupin type-2" evidence="2">
    <location>
        <begin position="38"/>
        <end position="105"/>
    </location>
</feature>
<keyword evidence="4" id="KW-1185">Reference proteome</keyword>
<gene>
    <name evidence="3" type="ORF">GCM10011346_09160</name>
</gene>
<dbReference type="Proteomes" id="UP000641206">
    <property type="component" value="Unassembled WGS sequence"/>
</dbReference>
<dbReference type="Gene3D" id="2.60.120.10">
    <property type="entry name" value="Jelly Rolls"/>
    <property type="match status" value="1"/>
</dbReference>
<dbReference type="InterPro" id="IPR011051">
    <property type="entry name" value="RmlC_Cupin_sf"/>
</dbReference>
<evidence type="ECO:0000259" key="2">
    <source>
        <dbReference type="Pfam" id="PF07883"/>
    </source>
</evidence>
<dbReference type="InterPro" id="IPR013096">
    <property type="entry name" value="Cupin_2"/>
</dbReference>
<proteinExistence type="predicted"/>
<keyword evidence="1" id="KW-0479">Metal-binding</keyword>
<dbReference type="InterPro" id="IPR014710">
    <property type="entry name" value="RmlC-like_jellyroll"/>
</dbReference>